<keyword evidence="4" id="KW-1185">Reference proteome</keyword>
<dbReference type="OrthoDB" id="5412507at2"/>
<evidence type="ECO:0000259" key="2">
    <source>
        <dbReference type="Pfam" id="PF21522"/>
    </source>
</evidence>
<organism evidence="3 4">
    <name type="scientific">Dictyobacter alpinus</name>
    <dbReference type="NCBI Taxonomy" id="2014873"/>
    <lineage>
        <taxon>Bacteria</taxon>
        <taxon>Bacillati</taxon>
        <taxon>Chloroflexota</taxon>
        <taxon>Ktedonobacteria</taxon>
        <taxon>Ktedonobacterales</taxon>
        <taxon>Dictyobacteraceae</taxon>
        <taxon>Dictyobacter</taxon>
    </lineage>
</organism>
<proteinExistence type="predicted"/>
<evidence type="ECO:0000313" key="4">
    <source>
        <dbReference type="Proteomes" id="UP000287171"/>
    </source>
</evidence>
<evidence type="ECO:0000259" key="1">
    <source>
        <dbReference type="Pfam" id="PF17989"/>
    </source>
</evidence>
<dbReference type="Pfam" id="PF21522">
    <property type="entry name" value="MreB-like_C"/>
    <property type="match status" value="1"/>
</dbReference>
<dbReference type="AlphaFoldDB" id="A0A402B863"/>
<dbReference type="CDD" id="cd10227">
    <property type="entry name" value="ASKHA_NBD_ParM-like"/>
    <property type="match status" value="1"/>
</dbReference>
<dbReference type="InterPro" id="IPR049067">
    <property type="entry name" value="MreB-like_C"/>
</dbReference>
<comment type="caution">
    <text evidence="3">The sequence shown here is derived from an EMBL/GenBank/DDBJ whole genome shotgun (WGS) entry which is preliminary data.</text>
</comment>
<gene>
    <name evidence="3" type="ORF">KDA_30220</name>
</gene>
<dbReference type="InterPro" id="IPR043129">
    <property type="entry name" value="ATPase_NBD"/>
</dbReference>
<dbReference type="Pfam" id="PF17989">
    <property type="entry name" value="ALP_N"/>
    <property type="match status" value="1"/>
</dbReference>
<accession>A0A402B863</accession>
<evidence type="ECO:0000313" key="3">
    <source>
        <dbReference type="EMBL" id="GCE27538.1"/>
    </source>
</evidence>
<protein>
    <submittedName>
        <fullName evidence="3">Uncharacterized protein</fullName>
    </submittedName>
</protein>
<dbReference type="Proteomes" id="UP000287171">
    <property type="component" value="Unassembled WGS sequence"/>
</dbReference>
<name>A0A402B863_9CHLR</name>
<dbReference type="Gene3D" id="3.30.420.40">
    <property type="match status" value="2"/>
</dbReference>
<reference evidence="4" key="1">
    <citation type="submission" date="2018-12" db="EMBL/GenBank/DDBJ databases">
        <title>Tengunoibacter tsumagoiensis gen. nov., sp. nov., Dictyobacter kobayashii sp. nov., D. alpinus sp. nov., and D. joshuensis sp. nov. and description of Dictyobacteraceae fam. nov. within the order Ktedonobacterales isolated from Tengu-no-mugimeshi.</title>
        <authorList>
            <person name="Wang C.M."/>
            <person name="Zheng Y."/>
            <person name="Sakai Y."/>
            <person name="Toyoda A."/>
            <person name="Minakuchi Y."/>
            <person name="Abe K."/>
            <person name="Yokota A."/>
            <person name="Yabe S."/>
        </authorList>
    </citation>
    <scope>NUCLEOTIDE SEQUENCE [LARGE SCALE GENOMIC DNA]</scope>
    <source>
        <strain evidence="4">Uno16</strain>
    </source>
</reference>
<dbReference type="EMBL" id="BIFT01000001">
    <property type="protein sequence ID" value="GCE27538.1"/>
    <property type="molecule type" value="Genomic_DNA"/>
</dbReference>
<sequence>MQSSSYPRYYAGFEVGSGIAGLKVIPADGLPMSQDLVTLPSFLADGDISLLLQSGDSDATLSSVLQPGDYVMSWQDRTYFLGNLLAHGTHLDNAFNDERRYWSEHAQILLLCLACILIPERCFELRLVTALPVSLYERERRQYVRHALSQTYHCTFNGREREIIVRCGYVAMEGQGILIHYGDETSEQAVIDIGERTTDLVAASGQRLVGRLCKGEQFGVGQLVEDLQQMGRAHRRKITTEKAHAILQAYAHHQCYPIITINAGQITDELITDTIEQSIQRIARPLSSFLAGSWNVEEAPPGSQFDTIYLGGGGAYYFEEIVRATLQDCHIVTIPDPQDANICGYADLALALDEERWEGQ</sequence>
<feature type="domain" description="Actin-like protein N-terminal" evidence="1">
    <location>
        <begin position="59"/>
        <end position="176"/>
    </location>
</feature>
<dbReference type="RefSeq" id="WP_126627875.1">
    <property type="nucleotide sequence ID" value="NZ_BIFT01000001.1"/>
</dbReference>
<feature type="domain" description="Actin homologue MreB-like C-terminal" evidence="2">
    <location>
        <begin position="190"/>
        <end position="320"/>
    </location>
</feature>
<dbReference type="InterPro" id="IPR040607">
    <property type="entry name" value="ALP_N"/>
</dbReference>
<dbReference type="SUPFAM" id="SSF53067">
    <property type="entry name" value="Actin-like ATPase domain"/>
    <property type="match status" value="2"/>
</dbReference>